<accession>A0A2K8U3M1</accession>
<dbReference type="Proteomes" id="UP000232638">
    <property type="component" value="Chromosome"/>
</dbReference>
<reference evidence="2 3" key="1">
    <citation type="submission" date="2017-03" db="EMBL/GenBank/DDBJ databases">
        <title>Complete genome sequence of Candidatus 'Thiodictyon syntrophicum' sp. nov. strain Cad16T, a photolithoautotroph purple sulfur bacterium isolated from an alpine meromictic lake.</title>
        <authorList>
            <person name="Luedin S.M."/>
            <person name="Pothier J.F."/>
            <person name="Danza F."/>
            <person name="Storelli N."/>
            <person name="Wittwer M."/>
            <person name="Tonolla M."/>
        </authorList>
    </citation>
    <scope>NUCLEOTIDE SEQUENCE [LARGE SCALE GENOMIC DNA]</scope>
    <source>
        <strain evidence="2 3">Cad16T</strain>
    </source>
</reference>
<keyword evidence="3" id="KW-1185">Reference proteome</keyword>
<dbReference type="AlphaFoldDB" id="A0A2K8U3M1"/>
<dbReference type="Pfam" id="PF21814">
    <property type="entry name" value="DUF6883"/>
    <property type="match status" value="1"/>
</dbReference>
<evidence type="ECO:0000313" key="3">
    <source>
        <dbReference type="Proteomes" id="UP000232638"/>
    </source>
</evidence>
<evidence type="ECO:0000259" key="1">
    <source>
        <dbReference type="Pfam" id="PF21814"/>
    </source>
</evidence>
<protein>
    <recommendedName>
        <fullName evidence="1">DUF6883 domain-containing protein</fullName>
    </recommendedName>
</protein>
<dbReference type="EMBL" id="CP020370">
    <property type="protein sequence ID" value="AUB80183.1"/>
    <property type="molecule type" value="Genomic_DNA"/>
</dbReference>
<dbReference type="KEGG" id="tsy:THSYN_03870"/>
<feature type="domain" description="DUF6883" evidence="1">
    <location>
        <begin position="2"/>
        <end position="109"/>
    </location>
</feature>
<organism evidence="2 3">
    <name type="scientific">Candidatus Thiodictyon syntrophicum</name>
    <dbReference type="NCBI Taxonomy" id="1166950"/>
    <lineage>
        <taxon>Bacteria</taxon>
        <taxon>Pseudomonadati</taxon>
        <taxon>Pseudomonadota</taxon>
        <taxon>Gammaproteobacteria</taxon>
        <taxon>Chromatiales</taxon>
        <taxon>Chromatiaceae</taxon>
        <taxon>Thiodictyon</taxon>
    </lineage>
</organism>
<dbReference type="InterPro" id="IPR049250">
    <property type="entry name" value="DUF6883"/>
</dbReference>
<dbReference type="OrthoDB" id="5801353at2"/>
<name>A0A2K8U3M1_9GAMM</name>
<proteinExistence type="predicted"/>
<evidence type="ECO:0000313" key="2">
    <source>
        <dbReference type="EMBL" id="AUB80183.1"/>
    </source>
</evidence>
<gene>
    <name evidence="2" type="ORF">THSYN_03870</name>
</gene>
<sequence>MRLPNAERALVDLDKLRDYCLNPAHPRGRHKAQVFASALGITAREAAWLRTAFLHAARAGDATPGAADAHGRRYHLDTSIIRPKGSALVRTTWIVRTGEDFPRLSSCYVL</sequence>
<dbReference type="RefSeq" id="WP_100917988.1">
    <property type="nucleotide sequence ID" value="NZ_CP020370.1"/>
</dbReference>